<keyword evidence="5" id="KW-0560">Oxidoreductase</keyword>
<dbReference type="Pfam" id="PF00535">
    <property type="entry name" value="Glycos_transf_2"/>
    <property type="match status" value="1"/>
</dbReference>
<dbReference type="EC" id="1.1.1.133" evidence="5"/>
<dbReference type="Proteomes" id="UP000575068">
    <property type="component" value="Unassembled WGS sequence"/>
</dbReference>
<dbReference type="InterPro" id="IPR001173">
    <property type="entry name" value="Glyco_trans_2-like"/>
</dbReference>
<evidence type="ECO:0000256" key="1">
    <source>
        <dbReference type="ARBA" id="ARBA00006739"/>
    </source>
</evidence>
<proteinExistence type="inferred from homology"/>
<dbReference type="GO" id="GO:0016757">
    <property type="term" value="F:glycosyltransferase activity"/>
    <property type="evidence" value="ECO:0007669"/>
    <property type="project" value="UniProtKB-KW"/>
</dbReference>
<keyword evidence="6" id="KW-1185">Reference proteome</keyword>
<evidence type="ECO:0000313" key="6">
    <source>
        <dbReference type="Proteomes" id="UP000575068"/>
    </source>
</evidence>
<comment type="similarity">
    <text evidence="1">Belongs to the glycosyltransferase 2 family.</text>
</comment>
<dbReference type="AlphaFoldDB" id="A0A840HW90"/>
<gene>
    <name evidence="5" type="ORF">HNQ99_002162</name>
</gene>
<evidence type="ECO:0000256" key="3">
    <source>
        <dbReference type="ARBA" id="ARBA00022679"/>
    </source>
</evidence>
<dbReference type="RefSeq" id="WP_184475626.1">
    <property type="nucleotide sequence ID" value="NZ_JACHOV010000007.1"/>
</dbReference>
<keyword evidence="3" id="KW-0808">Transferase</keyword>
<dbReference type="Gene3D" id="3.90.550.10">
    <property type="entry name" value="Spore Coat Polysaccharide Biosynthesis Protein SpsA, Chain A"/>
    <property type="match status" value="1"/>
</dbReference>
<dbReference type="PANTHER" id="PTHR43179:SF12">
    <property type="entry name" value="GALACTOFURANOSYLTRANSFERASE GLFT2"/>
    <property type="match status" value="1"/>
</dbReference>
<sequence>MSTICAVVLTYNRMDLLDSCLEAIVAQTHQCDRIVVIDNASTDGTFAMLAEKWANRVEVYSLPRNIGAAGGFNMGMRIAYRTGADSIWVMDDDVIPEPDALDRLIAADNILVQREITAPFVISTARTPRGCVTNVPDVANRRNALSYQAWPELLEHKMVPVRRATFVSILLPRRTLARFGLPYASMFIWGEDSEFTLRVTAAQPGYIVGDSRCLHVRQMDGNPDIRTENNPVRVRWHYHYIRNSVYTIRKYAPRRTWVRHMTHKMRQALSLFLQGEASKALIVMRGTIDGLRFKPLLEAADAVFDDEGVRTVAWSDRETTLPTNAASQTAE</sequence>
<keyword evidence="2" id="KW-0328">Glycosyltransferase</keyword>
<dbReference type="CDD" id="cd04185">
    <property type="entry name" value="GT_2_like_b"/>
    <property type="match status" value="1"/>
</dbReference>
<dbReference type="SUPFAM" id="SSF53448">
    <property type="entry name" value="Nucleotide-diphospho-sugar transferases"/>
    <property type="match status" value="1"/>
</dbReference>
<dbReference type="InterPro" id="IPR029044">
    <property type="entry name" value="Nucleotide-diphossugar_trans"/>
</dbReference>
<organism evidence="5 6">
    <name type="scientific">Rhizorhapis suberifaciens</name>
    <name type="common">corky root of lettuce</name>
    <dbReference type="NCBI Taxonomy" id="13656"/>
    <lineage>
        <taxon>Bacteria</taxon>
        <taxon>Pseudomonadati</taxon>
        <taxon>Pseudomonadota</taxon>
        <taxon>Alphaproteobacteria</taxon>
        <taxon>Sphingomonadales</taxon>
        <taxon>Sphingomonadaceae</taxon>
        <taxon>Rhizorhapis</taxon>
    </lineage>
</organism>
<dbReference type="PANTHER" id="PTHR43179">
    <property type="entry name" value="RHAMNOSYLTRANSFERASE WBBL"/>
    <property type="match status" value="1"/>
</dbReference>
<name>A0A840HW90_9SPHN</name>
<protein>
    <submittedName>
        <fullName evidence="5">dTDP-4-dehydrorhamnose reductase</fullName>
        <ecNumber evidence="5">1.1.1.133</ecNumber>
    </submittedName>
</protein>
<accession>A0A840HW90</accession>
<dbReference type="EMBL" id="JACHOV010000007">
    <property type="protein sequence ID" value="MBB4641849.1"/>
    <property type="molecule type" value="Genomic_DNA"/>
</dbReference>
<comment type="caution">
    <text evidence="5">The sequence shown here is derived from an EMBL/GenBank/DDBJ whole genome shotgun (WGS) entry which is preliminary data.</text>
</comment>
<evidence type="ECO:0000259" key="4">
    <source>
        <dbReference type="Pfam" id="PF00535"/>
    </source>
</evidence>
<feature type="domain" description="Glycosyltransferase 2-like" evidence="4">
    <location>
        <begin position="6"/>
        <end position="106"/>
    </location>
</feature>
<evidence type="ECO:0000313" key="5">
    <source>
        <dbReference type="EMBL" id="MBB4641849.1"/>
    </source>
</evidence>
<reference evidence="5 6" key="1">
    <citation type="submission" date="2020-08" db="EMBL/GenBank/DDBJ databases">
        <title>Genomic Encyclopedia of Type Strains, Phase IV (KMG-IV): sequencing the most valuable type-strain genomes for metagenomic binning, comparative biology and taxonomic classification.</title>
        <authorList>
            <person name="Goeker M."/>
        </authorList>
    </citation>
    <scope>NUCLEOTIDE SEQUENCE [LARGE SCALE GENOMIC DNA]</scope>
    <source>
        <strain evidence="5 6">DSM 7465</strain>
    </source>
</reference>
<evidence type="ECO:0000256" key="2">
    <source>
        <dbReference type="ARBA" id="ARBA00022676"/>
    </source>
</evidence>
<dbReference type="GO" id="GO:0008831">
    <property type="term" value="F:dTDP-4-dehydrorhamnose reductase activity"/>
    <property type="evidence" value="ECO:0007669"/>
    <property type="project" value="UniProtKB-EC"/>
</dbReference>